<dbReference type="Proteomes" id="UP001597128">
    <property type="component" value="Unassembled WGS sequence"/>
</dbReference>
<keyword evidence="3" id="KW-1185">Reference proteome</keyword>
<proteinExistence type="predicted"/>
<feature type="signal peptide" evidence="1">
    <location>
        <begin position="1"/>
        <end position="23"/>
    </location>
</feature>
<name>A0ABW3F576_9PROT</name>
<protein>
    <recommendedName>
        <fullName evidence="4">DUF3298 domain-containing protein</fullName>
    </recommendedName>
</protein>
<sequence length="255" mass="28728">MNKTIQMLGLAALAMLAAKASIAEEVVNARFETTQCATPCTDASAKRLQWWLMREDDQVEIRHLYQNGQPAHNSSLWMKKPAGQFNYSFLMHEDGRTIDYSDVDLKLLAIKTDLNIWQVKSQLVTDEELGKLKKVALDMQQQMEKQQQYGHDVEKYVGELGNGVRTEVLWMPAVKLPYSVQYHYPEHTVTIQLQVLQTGAPAAGDAVIAPKASLATLSNYQHVDFTDLGDMEHNPSEMQWLTRAHGAPGLQAHNH</sequence>
<evidence type="ECO:0000313" key="2">
    <source>
        <dbReference type="EMBL" id="MFD0912998.1"/>
    </source>
</evidence>
<gene>
    <name evidence="2" type="ORF">ACFQ1Z_05515</name>
</gene>
<comment type="caution">
    <text evidence="2">The sequence shown here is derived from an EMBL/GenBank/DDBJ whole genome shotgun (WGS) entry which is preliminary data.</text>
</comment>
<evidence type="ECO:0000256" key="1">
    <source>
        <dbReference type="SAM" id="SignalP"/>
    </source>
</evidence>
<organism evidence="2 3">
    <name type="scientific">Methylophilus luteus</name>
    <dbReference type="NCBI Taxonomy" id="640108"/>
    <lineage>
        <taxon>Bacteria</taxon>
        <taxon>Pseudomonadati</taxon>
        <taxon>Pseudomonadota</taxon>
        <taxon>Betaproteobacteria</taxon>
        <taxon>Nitrosomonadales</taxon>
        <taxon>Methylophilaceae</taxon>
        <taxon>Methylophilus</taxon>
    </lineage>
</organism>
<dbReference type="EMBL" id="JBHTKB010000001">
    <property type="protein sequence ID" value="MFD0912998.1"/>
    <property type="molecule type" value="Genomic_DNA"/>
</dbReference>
<dbReference type="RefSeq" id="WP_379056231.1">
    <property type="nucleotide sequence ID" value="NZ_JBHTKB010000001.1"/>
</dbReference>
<keyword evidence="1" id="KW-0732">Signal</keyword>
<evidence type="ECO:0000313" key="3">
    <source>
        <dbReference type="Proteomes" id="UP001597128"/>
    </source>
</evidence>
<evidence type="ECO:0008006" key="4">
    <source>
        <dbReference type="Google" id="ProtNLM"/>
    </source>
</evidence>
<reference evidence="3" key="1">
    <citation type="journal article" date="2019" name="Int. J. Syst. Evol. Microbiol.">
        <title>The Global Catalogue of Microorganisms (GCM) 10K type strain sequencing project: providing services to taxonomists for standard genome sequencing and annotation.</title>
        <authorList>
            <consortium name="The Broad Institute Genomics Platform"/>
            <consortium name="The Broad Institute Genome Sequencing Center for Infectious Disease"/>
            <person name="Wu L."/>
            <person name="Ma J."/>
        </authorList>
    </citation>
    <scope>NUCLEOTIDE SEQUENCE [LARGE SCALE GENOMIC DNA]</scope>
    <source>
        <strain evidence="3">CCUG 58412</strain>
    </source>
</reference>
<accession>A0ABW3F576</accession>
<feature type="chain" id="PRO_5046636256" description="DUF3298 domain-containing protein" evidence="1">
    <location>
        <begin position="24"/>
        <end position="255"/>
    </location>
</feature>